<dbReference type="EMBL" id="CT573213">
    <property type="protein sequence ID" value="CAJ60518.1"/>
    <property type="molecule type" value="Genomic_DNA"/>
</dbReference>
<dbReference type="HOGENOM" id="CLU_2179969_0_0_11"/>
<evidence type="ECO:0000313" key="3">
    <source>
        <dbReference type="Proteomes" id="UP000000657"/>
    </source>
</evidence>
<sequence>MARVAVEEQVKRNQEKSPARGRGHPPPDHPDPPPEGDPEPGHGRQRPQKRRRAGRMSPPHAGPPLTQSSQYVGVTDPKGRVRPAPSSYPPYRNGHPVTQCYLLVVSGGT</sequence>
<feature type="compositionally biased region" description="Basic residues" evidence="1">
    <location>
        <begin position="43"/>
        <end position="54"/>
    </location>
</feature>
<proteinExistence type="predicted"/>
<dbReference type="Proteomes" id="UP000000657">
    <property type="component" value="Chromosome"/>
</dbReference>
<dbReference type="AlphaFoldDB" id="Q0RPL3"/>
<accession>Q0RPL3</accession>
<feature type="compositionally biased region" description="Basic and acidic residues" evidence="1">
    <location>
        <begin position="1"/>
        <end position="18"/>
    </location>
</feature>
<name>Q0RPL3_FRAAA</name>
<keyword evidence="3" id="KW-1185">Reference proteome</keyword>
<organism evidence="2 3">
    <name type="scientific">Frankia alni (strain DSM 45986 / CECT 9034 / ACN14a)</name>
    <dbReference type="NCBI Taxonomy" id="326424"/>
    <lineage>
        <taxon>Bacteria</taxon>
        <taxon>Bacillati</taxon>
        <taxon>Actinomycetota</taxon>
        <taxon>Actinomycetes</taxon>
        <taxon>Frankiales</taxon>
        <taxon>Frankiaceae</taxon>
        <taxon>Frankia</taxon>
    </lineage>
</organism>
<evidence type="ECO:0000313" key="2">
    <source>
        <dbReference type="EMBL" id="CAJ60518.1"/>
    </source>
</evidence>
<dbReference type="KEGG" id="fal:FRAAL1868"/>
<feature type="region of interest" description="Disordered" evidence="1">
    <location>
        <begin position="1"/>
        <end position="95"/>
    </location>
</feature>
<reference evidence="2 3" key="1">
    <citation type="journal article" date="2007" name="Genome Res.">
        <title>Genome characteristics of facultatively symbiotic Frankia sp. strains reflect host range and host plant biogeography.</title>
        <authorList>
            <person name="Normand P."/>
            <person name="Lapierre P."/>
            <person name="Tisa L.S."/>
            <person name="Gogarten J.P."/>
            <person name="Alloisio N."/>
            <person name="Bagnarol E."/>
            <person name="Bassi C.A."/>
            <person name="Berry A.M."/>
            <person name="Bickhart D.M."/>
            <person name="Choisne N."/>
            <person name="Couloux A."/>
            <person name="Cournoyer B."/>
            <person name="Cruveiller S."/>
            <person name="Daubin V."/>
            <person name="Demange N."/>
            <person name="Francino M.P."/>
            <person name="Goltsman E."/>
            <person name="Huang Y."/>
            <person name="Kopp O.R."/>
            <person name="Labarre L."/>
            <person name="Lapidus A."/>
            <person name="Lavire C."/>
            <person name="Marechal J."/>
            <person name="Martinez M."/>
            <person name="Mastronunzio J.E."/>
            <person name="Mullin B.C."/>
            <person name="Niemann J."/>
            <person name="Pujic P."/>
            <person name="Rawnsley T."/>
            <person name="Rouy Z."/>
            <person name="Schenowitz C."/>
            <person name="Sellstedt A."/>
            <person name="Tavares F."/>
            <person name="Tomkins J.P."/>
            <person name="Vallenet D."/>
            <person name="Valverde C."/>
            <person name="Wall L.G."/>
            <person name="Wang Y."/>
            <person name="Medigue C."/>
            <person name="Benson D.R."/>
        </authorList>
    </citation>
    <scope>NUCLEOTIDE SEQUENCE [LARGE SCALE GENOMIC DNA]</scope>
    <source>
        <strain evidence="3">DSM 45986 / CECT 9034 / ACN14a</strain>
    </source>
</reference>
<gene>
    <name evidence="2" type="ordered locus">FRAAL1868</name>
</gene>
<evidence type="ECO:0000256" key="1">
    <source>
        <dbReference type="SAM" id="MobiDB-lite"/>
    </source>
</evidence>
<protein>
    <submittedName>
        <fullName evidence="2">Uncharacterized protein</fullName>
    </submittedName>
</protein>